<dbReference type="InterPro" id="IPR000008">
    <property type="entry name" value="C2_dom"/>
</dbReference>
<evidence type="ECO:0000256" key="4">
    <source>
        <dbReference type="ARBA" id="ARBA00023159"/>
    </source>
</evidence>
<feature type="compositionally biased region" description="Low complexity" evidence="6">
    <location>
        <begin position="694"/>
        <end position="705"/>
    </location>
</feature>
<feature type="region of interest" description="Disordered" evidence="6">
    <location>
        <begin position="300"/>
        <end position="349"/>
    </location>
</feature>
<keyword evidence="3" id="KW-0963">Cytoplasm</keyword>
<dbReference type="InterPro" id="IPR051583">
    <property type="entry name" value="YAP1"/>
</dbReference>
<dbReference type="InterPro" id="IPR001202">
    <property type="entry name" value="WW_dom"/>
</dbReference>
<feature type="domain" description="WW" evidence="8">
    <location>
        <begin position="724"/>
        <end position="757"/>
    </location>
</feature>
<feature type="compositionally biased region" description="Low complexity" evidence="6">
    <location>
        <begin position="301"/>
        <end position="326"/>
    </location>
</feature>
<feature type="domain" description="WW" evidence="8">
    <location>
        <begin position="402"/>
        <end position="435"/>
    </location>
</feature>
<evidence type="ECO:0000256" key="6">
    <source>
        <dbReference type="SAM" id="MobiDB-lite"/>
    </source>
</evidence>
<evidence type="ECO:0000256" key="2">
    <source>
        <dbReference type="ARBA" id="ARBA00004496"/>
    </source>
</evidence>
<comment type="subcellular location">
    <subcellularLocation>
        <location evidence="2">Cytoplasm</location>
    </subcellularLocation>
    <subcellularLocation>
        <location evidence="1">Nucleus</location>
    </subcellularLocation>
</comment>
<dbReference type="OrthoDB" id="423283at2759"/>
<evidence type="ECO:0000259" key="8">
    <source>
        <dbReference type="PROSITE" id="PS50020"/>
    </source>
</evidence>
<evidence type="ECO:0000256" key="5">
    <source>
        <dbReference type="ARBA" id="ARBA00023242"/>
    </source>
</evidence>
<evidence type="ECO:0008006" key="11">
    <source>
        <dbReference type="Google" id="ProtNLM"/>
    </source>
</evidence>
<keyword evidence="5" id="KW-0539">Nucleus</keyword>
<dbReference type="SUPFAM" id="SSF49562">
    <property type="entry name" value="C2 domain (Calcium/lipid-binding domain, CaLB)"/>
    <property type="match status" value="1"/>
</dbReference>
<dbReference type="GO" id="GO:0005634">
    <property type="term" value="C:nucleus"/>
    <property type="evidence" value="ECO:0007669"/>
    <property type="project" value="UniProtKB-SubCell"/>
</dbReference>
<keyword evidence="4" id="KW-0010">Activator</keyword>
<feature type="region of interest" description="Disordered" evidence="6">
    <location>
        <begin position="511"/>
        <end position="555"/>
    </location>
</feature>
<dbReference type="SMART" id="SM00456">
    <property type="entry name" value="WW"/>
    <property type="match status" value="4"/>
</dbReference>
<feature type="region of interest" description="Disordered" evidence="6">
    <location>
        <begin position="620"/>
        <end position="712"/>
    </location>
</feature>
<dbReference type="Gene3D" id="2.20.70.10">
    <property type="match status" value="4"/>
</dbReference>
<dbReference type="InterPro" id="IPR035892">
    <property type="entry name" value="C2_domain_sf"/>
</dbReference>
<dbReference type="CDD" id="cd00201">
    <property type="entry name" value="WW"/>
    <property type="match status" value="4"/>
</dbReference>
<sequence length="827" mass="90389">MKKDIFGTSDPYCRISLYRDVRQSNCIGSYVRTRTIKRTLNPLWNEEFYFRVNPDSNRLVFELFDENRITRDDFLGLVSIYLPQLDIRVEGQEDSSRNAAKNFLLRPRRACGRRDQLAGGRKNDTPASSLTPTPPKKRINVPICQVLGHVRIPNHPDTAPSHSSCESFDGVAIGFTCVPILVKLCQLLPMQQTTEESIDPPSARIPGLSFREPPKYAIFTCMTGLLPMLGLVASHLIYVGIARSRVQGKLLVALSYLPPSVDIHTTQIRSDFHKAPCASTRLSLPSSAILPPLEANGANLTSPSTSSVSVPSASAFSVPPSSSSVSHNPPARSEEAPPDHPQSGPITTSMVMSNEVDDCLPEGWDERIDQNGRTYYVDHIHKRTQWDRPLRYGSNSLCVISPRLPDGWEQRTDVNGRVYYVDHVNHRTTWYSPFCPENEVFVNLPTQDTTAAPSRTGDENDSFGESNRFVFMSRECVSGVVVIAPGLTRSASDPPACKSAYFMTAARLSDPYSEPADGPSNASSERGHAEGGGGGGADGGAEHSRLPPSQVRRTLRHGQSLVSNALNKPLAPIYMTSLSPEEQVQAAQTMYLRRHQVRIEDTTPNAPPANDALAAAMETSATTLPTPSDEEREVVGDNEEEEEEAAGVEVEDGSGRNQLPGPPPTSTLAESGQSEGIQETRTPLLAAMPTPGDSPAALPLSPTSPDGAGASVDNRISIVPLDDDPLPHGWQMAITASGRKFFINHNDQTTTWKDPRKKHAAPPKRDATSSVMTKDAQRHDLPALGPLPPGWEERVHSNGRIFYINHSTFFVTCSLPLKCSNYDHFLG</sequence>
<organism evidence="9 10">
    <name type="scientific">Mesocestoides corti</name>
    <name type="common">Flatworm</name>
    <dbReference type="NCBI Taxonomy" id="53468"/>
    <lineage>
        <taxon>Eukaryota</taxon>
        <taxon>Metazoa</taxon>
        <taxon>Spiralia</taxon>
        <taxon>Lophotrochozoa</taxon>
        <taxon>Platyhelminthes</taxon>
        <taxon>Cestoda</taxon>
        <taxon>Eucestoda</taxon>
        <taxon>Cyclophyllidea</taxon>
        <taxon>Mesocestoididae</taxon>
        <taxon>Mesocestoides</taxon>
    </lineage>
</organism>
<dbReference type="AlphaFoldDB" id="A0A0R3U7P1"/>
<dbReference type="SMART" id="SM00239">
    <property type="entry name" value="C2"/>
    <property type="match status" value="1"/>
</dbReference>
<dbReference type="STRING" id="53468.A0A0R3U7P1"/>
<feature type="region of interest" description="Disordered" evidence="6">
    <location>
        <begin position="749"/>
        <end position="787"/>
    </location>
</feature>
<name>A0A0R3U7P1_MESCO</name>
<dbReference type="PROSITE" id="PS50020">
    <property type="entry name" value="WW_DOMAIN_2"/>
    <property type="match status" value="4"/>
</dbReference>
<dbReference type="PANTHER" id="PTHR17616">
    <property type="entry name" value="YES-ASSOCIATED PROTEIN YAP1 FAMILY MEMBER"/>
    <property type="match status" value="1"/>
</dbReference>
<feature type="compositionally biased region" description="Acidic residues" evidence="6">
    <location>
        <begin position="628"/>
        <end position="652"/>
    </location>
</feature>
<evidence type="ECO:0000259" key="7">
    <source>
        <dbReference type="PROSITE" id="PS50004"/>
    </source>
</evidence>
<dbReference type="GO" id="GO:0005737">
    <property type="term" value="C:cytoplasm"/>
    <property type="evidence" value="ECO:0007669"/>
    <property type="project" value="UniProtKB-SubCell"/>
</dbReference>
<keyword evidence="10" id="KW-1185">Reference proteome</keyword>
<proteinExistence type="predicted"/>
<reference evidence="9 10" key="1">
    <citation type="submission" date="2018-10" db="EMBL/GenBank/DDBJ databases">
        <authorList>
            <consortium name="Pathogen Informatics"/>
        </authorList>
    </citation>
    <scope>NUCLEOTIDE SEQUENCE [LARGE SCALE GENOMIC DNA]</scope>
</reference>
<feature type="compositionally biased region" description="Basic and acidic residues" evidence="6">
    <location>
        <begin position="115"/>
        <end position="124"/>
    </location>
</feature>
<protein>
    <recommendedName>
        <fullName evidence="11">HECT-type E3 ubiquitin transferase</fullName>
    </recommendedName>
</protein>
<evidence type="ECO:0000313" key="9">
    <source>
        <dbReference type="EMBL" id="VDD76849.1"/>
    </source>
</evidence>
<evidence type="ECO:0000256" key="1">
    <source>
        <dbReference type="ARBA" id="ARBA00004123"/>
    </source>
</evidence>
<evidence type="ECO:0000313" key="10">
    <source>
        <dbReference type="Proteomes" id="UP000267029"/>
    </source>
</evidence>
<dbReference type="SUPFAM" id="SSF51045">
    <property type="entry name" value="WW domain"/>
    <property type="match status" value="4"/>
</dbReference>
<dbReference type="GO" id="GO:0045944">
    <property type="term" value="P:positive regulation of transcription by RNA polymerase II"/>
    <property type="evidence" value="ECO:0007669"/>
    <property type="project" value="TreeGrafter"/>
</dbReference>
<feature type="compositionally biased region" description="Polar residues" evidence="6">
    <location>
        <begin position="666"/>
        <end position="681"/>
    </location>
</feature>
<dbReference type="GO" id="GO:0003713">
    <property type="term" value="F:transcription coactivator activity"/>
    <property type="evidence" value="ECO:0007669"/>
    <property type="project" value="TreeGrafter"/>
</dbReference>
<dbReference type="InterPro" id="IPR036020">
    <property type="entry name" value="WW_dom_sf"/>
</dbReference>
<feature type="domain" description="WW" evidence="8">
    <location>
        <begin position="358"/>
        <end position="391"/>
    </location>
</feature>
<dbReference type="Pfam" id="PF00397">
    <property type="entry name" value="WW"/>
    <property type="match status" value="4"/>
</dbReference>
<evidence type="ECO:0000256" key="3">
    <source>
        <dbReference type="ARBA" id="ARBA00022490"/>
    </source>
</evidence>
<dbReference type="PROSITE" id="PS01159">
    <property type="entry name" value="WW_DOMAIN_1"/>
    <property type="match status" value="2"/>
</dbReference>
<feature type="domain" description="C2" evidence="7">
    <location>
        <begin position="1"/>
        <end position="96"/>
    </location>
</feature>
<feature type="compositionally biased region" description="Gly residues" evidence="6">
    <location>
        <begin position="530"/>
        <end position="539"/>
    </location>
</feature>
<feature type="region of interest" description="Disordered" evidence="6">
    <location>
        <begin position="115"/>
        <end position="135"/>
    </location>
</feature>
<feature type="domain" description="WW" evidence="8">
    <location>
        <begin position="785"/>
        <end position="808"/>
    </location>
</feature>
<dbReference type="GO" id="GO:0035329">
    <property type="term" value="P:hippo signaling"/>
    <property type="evidence" value="ECO:0007669"/>
    <property type="project" value="TreeGrafter"/>
</dbReference>
<dbReference type="PANTHER" id="PTHR17616:SF8">
    <property type="entry name" value="TRANSCRIPTIONAL COACTIVATOR YORKIE"/>
    <property type="match status" value="1"/>
</dbReference>
<accession>A0A0R3U7P1</accession>
<gene>
    <name evidence="9" type="ORF">MCOS_LOCUS2852</name>
</gene>
<dbReference type="PROSITE" id="PS50004">
    <property type="entry name" value="C2"/>
    <property type="match status" value="1"/>
</dbReference>
<dbReference type="FunFam" id="2.20.70.10:FF:000012">
    <property type="entry name" value="transcriptional coactivator YAP1 isoform X2"/>
    <property type="match status" value="1"/>
</dbReference>
<dbReference type="Gene3D" id="2.60.40.150">
    <property type="entry name" value="C2 domain"/>
    <property type="match status" value="1"/>
</dbReference>
<dbReference type="EMBL" id="UXSR01000527">
    <property type="protein sequence ID" value="VDD76849.1"/>
    <property type="molecule type" value="Genomic_DNA"/>
</dbReference>
<dbReference type="Proteomes" id="UP000267029">
    <property type="component" value="Unassembled WGS sequence"/>
</dbReference>
<dbReference type="Pfam" id="PF00168">
    <property type="entry name" value="C2"/>
    <property type="match status" value="1"/>
</dbReference>